<proteinExistence type="predicted"/>
<dbReference type="Proteomes" id="UP000315017">
    <property type="component" value="Chromosome"/>
</dbReference>
<gene>
    <name evidence="1" type="ORF">ETAA8_31110</name>
</gene>
<accession>A0A517YCV3</accession>
<name>A0A517YCV3_9BACT</name>
<dbReference type="RefSeq" id="WP_145089608.1">
    <property type="nucleotide sequence ID" value="NZ_CP036274.1"/>
</dbReference>
<organism evidence="1 2">
    <name type="scientific">Anatilimnocola aggregata</name>
    <dbReference type="NCBI Taxonomy" id="2528021"/>
    <lineage>
        <taxon>Bacteria</taxon>
        <taxon>Pseudomonadati</taxon>
        <taxon>Planctomycetota</taxon>
        <taxon>Planctomycetia</taxon>
        <taxon>Pirellulales</taxon>
        <taxon>Pirellulaceae</taxon>
        <taxon>Anatilimnocola</taxon>
    </lineage>
</organism>
<dbReference type="KEGG" id="aagg:ETAA8_31110"/>
<evidence type="ECO:0000313" key="2">
    <source>
        <dbReference type="Proteomes" id="UP000315017"/>
    </source>
</evidence>
<dbReference type="Pfam" id="PF15591">
    <property type="entry name" value="Imm31"/>
    <property type="match status" value="1"/>
</dbReference>
<dbReference type="InterPro" id="IPR028200">
    <property type="entry name" value="Imm31"/>
</dbReference>
<evidence type="ECO:0000313" key="1">
    <source>
        <dbReference type="EMBL" id="QDU28019.1"/>
    </source>
</evidence>
<dbReference type="AlphaFoldDB" id="A0A517YCV3"/>
<keyword evidence="2" id="KW-1185">Reference proteome</keyword>
<reference evidence="1 2" key="1">
    <citation type="submission" date="2019-02" db="EMBL/GenBank/DDBJ databases">
        <title>Deep-cultivation of Planctomycetes and their phenomic and genomic characterization uncovers novel biology.</title>
        <authorList>
            <person name="Wiegand S."/>
            <person name="Jogler M."/>
            <person name="Boedeker C."/>
            <person name="Pinto D."/>
            <person name="Vollmers J."/>
            <person name="Rivas-Marin E."/>
            <person name="Kohn T."/>
            <person name="Peeters S.H."/>
            <person name="Heuer A."/>
            <person name="Rast P."/>
            <person name="Oberbeckmann S."/>
            <person name="Bunk B."/>
            <person name="Jeske O."/>
            <person name="Meyerdierks A."/>
            <person name="Storesund J.E."/>
            <person name="Kallscheuer N."/>
            <person name="Luecker S."/>
            <person name="Lage O.M."/>
            <person name="Pohl T."/>
            <person name="Merkel B.J."/>
            <person name="Hornburger P."/>
            <person name="Mueller R.-W."/>
            <person name="Bruemmer F."/>
            <person name="Labrenz M."/>
            <person name="Spormann A.M."/>
            <person name="Op den Camp H."/>
            <person name="Overmann J."/>
            <person name="Amann R."/>
            <person name="Jetten M.S.M."/>
            <person name="Mascher T."/>
            <person name="Medema M.H."/>
            <person name="Devos D.P."/>
            <person name="Kaster A.-K."/>
            <person name="Ovreas L."/>
            <person name="Rohde M."/>
            <person name="Galperin M.Y."/>
            <person name="Jogler C."/>
        </authorList>
    </citation>
    <scope>NUCLEOTIDE SEQUENCE [LARGE SCALE GENOMIC DNA]</scope>
    <source>
        <strain evidence="1 2">ETA_A8</strain>
    </source>
</reference>
<protein>
    <submittedName>
        <fullName evidence="1">Uncharacterized protein</fullName>
    </submittedName>
</protein>
<dbReference type="EMBL" id="CP036274">
    <property type="protein sequence ID" value="QDU28019.1"/>
    <property type="molecule type" value="Genomic_DNA"/>
</dbReference>
<sequence>MPDTHPAFAFYEKVRVNSPNERNRSVNGELGAVLGRVEDEAGAWHYTVSLYSTKVCWDFRESELLPTGEHAQREDFYSGSTIRVDGNGRIVNDS</sequence>
<dbReference type="OrthoDB" id="288409at2"/>